<sequence length="63" mass="6661">MPSSSLADNARLRPPSSSSLLVVLPPPPPPGSDRAPPAGDGYLRNCYAYPDLTFPVLQTKVIV</sequence>
<organism evidence="2 3">
    <name type="scientific">Podarcis lilfordi</name>
    <name type="common">Lilford's wall lizard</name>
    <dbReference type="NCBI Taxonomy" id="74358"/>
    <lineage>
        <taxon>Eukaryota</taxon>
        <taxon>Metazoa</taxon>
        <taxon>Chordata</taxon>
        <taxon>Craniata</taxon>
        <taxon>Vertebrata</taxon>
        <taxon>Euteleostomi</taxon>
        <taxon>Lepidosauria</taxon>
        <taxon>Squamata</taxon>
        <taxon>Bifurcata</taxon>
        <taxon>Unidentata</taxon>
        <taxon>Episquamata</taxon>
        <taxon>Laterata</taxon>
        <taxon>Lacertibaenia</taxon>
        <taxon>Lacertidae</taxon>
        <taxon>Podarcis</taxon>
    </lineage>
</organism>
<dbReference type="AlphaFoldDB" id="A0AA35PB58"/>
<protein>
    <submittedName>
        <fullName evidence="2">Uncharacterized protein</fullName>
    </submittedName>
</protein>
<feature type="compositionally biased region" description="Low complexity" evidence="1">
    <location>
        <begin position="12"/>
        <end position="23"/>
    </location>
</feature>
<proteinExistence type="predicted"/>
<feature type="region of interest" description="Disordered" evidence="1">
    <location>
        <begin position="1"/>
        <end position="39"/>
    </location>
</feature>
<evidence type="ECO:0000256" key="1">
    <source>
        <dbReference type="SAM" id="MobiDB-lite"/>
    </source>
</evidence>
<accession>A0AA35PB58</accession>
<dbReference type="Proteomes" id="UP001178461">
    <property type="component" value="Chromosome 8"/>
</dbReference>
<gene>
    <name evidence="2" type="ORF">PODLI_1B029992</name>
</gene>
<keyword evidence="3" id="KW-1185">Reference proteome</keyword>
<dbReference type="EMBL" id="OX395133">
    <property type="protein sequence ID" value="CAI5781749.1"/>
    <property type="molecule type" value="Genomic_DNA"/>
</dbReference>
<evidence type="ECO:0000313" key="3">
    <source>
        <dbReference type="Proteomes" id="UP001178461"/>
    </source>
</evidence>
<evidence type="ECO:0000313" key="2">
    <source>
        <dbReference type="EMBL" id="CAI5781749.1"/>
    </source>
</evidence>
<name>A0AA35PB58_9SAUR</name>
<reference evidence="2" key="1">
    <citation type="submission" date="2022-12" db="EMBL/GenBank/DDBJ databases">
        <authorList>
            <person name="Alioto T."/>
            <person name="Alioto T."/>
            <person name="Gomez Garrido J."/>
        </authorList>
    </citation>
    <scope>NUCLEOTIDE SEQUENCE</scope>
</reference>